<dbReference type="InterPro" id="IPR004896">
    <property type="entry name" value="PucC-rel"/>
</dbReference>
<evidence type="ECO:0000256" key="5">
    <source>
        <dbReference type="ARBA" id="ARBA00023136"/>
    </source>
</evidence>
<evidence type="ECO:0000256" key="6">
    <source>
        <dbReference type="SAM" id="Phobius"/>
    </source>
</evidence>
<keyword evidence="9" id="KW-1185">Reference proteome</keyword>
<gene>
    <name evidence="8" type="ORF">GCM10022211_12190</name>
</gene>
<dbReference type="RefSeq" id="WP_344709281.1">
    <property type="nucleotide sequence ID" value="NZ_BAAAZD010000001.1"/>
</dbReference>
<protein>
    <submittedName>
        <fullName evidence="8">BCD family MFS transporter</fullName>
    </submittedName>
</protein>
<dbReference type="InterPro" id="IPR036259">
    <property type="entry name" value="MFS_trans_sf"/>
</dbReference>
<evidence type="ECO:0000313" key="8">
    <source>
        <dbReference type="EMBL" id="GAA4002469.1"/>
    </source>
</evidence>
<proteinExistence type="inferred from homology"/>
<feature type="transmembrane region" description="Helical" evidence="6">
    <location>
        <begin position="263"/>
        <end position="284"/>
    </location>
</feature>
<feature type="transmembrane region" description="Helical" evidence="6">
    <location>
        <begin position="392"/>
        <end position="414"/>
    </location>
</feature>
<keyword evidence="5 6" id="KW-0472">Membrane</keyword>
<organism evidence="8 9">
    <name type="scientific">Sphingomonas humi</name>
    <dbReference type="NCBI Taxonomy" id="335630"/>
    <lineage>
        <taxon>Bacteria</taxon>
        <taxon>Pseudomonadati</taxon>
        <taxon>Pseudomonadota</taxon>
        <taxon>Alphaproteobacteria</taxon>
        <taxon>Sphingomonadales</taxon>
        <taxon>Sphingomonadaceae</taxon>
        <taxon>Sphingomonas</taxon>
    </lineage>
</organism>
<dbReference type="Pfam" id="PF03209">
    <property type="entry name" value="PUCC"/>
    <property type="match status" value="1"/>
</dbReference>
<dbReference type="InterPro" id="IPR026036">
    <property type="entry name" value="PucC"/>
</dbReference>
<name>A0ABP7RUS4_9SPHN</name>
<feature type="transmembrane region" description="Helical" evidence="6">
    <location>
        <begin position="291"/>
        <end position="313"/>
    </location>
</feature>
<comment type="caution">
    <text evidence="8">The sequence shown here is derived from an EMBL/GenBank/DDBJ whole genome shotgun (WGS) entry which is preliminary data.</text>
</comment>
<evidence type="ECO:0000256" key="3">
    <source>
        <dbReference type="ARBA" id="ARBA00022692"/>
    </source>
</evidence>
<dbReference type="Gene3D" id="1.20.1250.20">
    <property type="entry name" value="MFS general substrate transporter like domains"/>
    <property type="match status" value="2"/>
</dbReference>
<evidence type="ECO:0000259" key="7">
    <source>
        <dbReference type="PROSITE" id="PS50850"/>
    </source>
</evidence>
<dbReference type="PROSITE" id="PS50850">
    <property type="entry name" value="MFS"/>
    <property type="match status" value="1"/>
</dbReference>
<comment type="similarity">
    <text evidence="2">Belongs to the PucC family.</text>
</comment>
<feature type="transmembrane region" description="Helical" evidence="6">
    <location>
        <begin position="171"/>
        <end position="193"/>
    </location>
</feature>
<feature type="transmembrane region" description="Helical" evidence="6">
    <location>
        <begin position="7"/>
        <end position="28"/>
    </location>
</feature>
<evidence type="ECO:0000313" key="9">
    <source>
        <dbReference type="Proteomes" id="UP001501310"/>
    </source>
</evidence>
<feature type="transmembrane region" description="Helical" evidence="6">
    <location>
        <begin position="359"/>
        <end position="380"/>
    </location>
</feature>
<dbReference type="PANTHER" id="PTHR23538:SF1">
    <property type="entry name" value="44.5 KD BACTERIOCHLOROPHYLL SYNTHASE SUBUNIT"/>
    <property type="match status" value="1"/>
</dbReference>
<reference evidence="9" key="1">
    <citation type="journal article" date="2019" name="Int. J. Syst. Evol. Microbiol.">
        <title>The Global Catalogue of Microorganisms (GCM) 10K type strain sequencing project: providing services to taxonomists for standard genome sequencing and annotation.</title>
        <authorList>
            <consortium name="The Broad Institute Genomics Platform"/>
            <consortium name="The Broad Institute Genome Sequencing Center for Infectious Disease"/>
            <person name="Wu L."/>
            <person name="Ma J."/>
        </authorList>
    </citation>
    <scope>NUCLEOTIDE SEQUENCE [LARGE SCALE GENOMIC DNA]</scope>
    <source>
        <strain evidence="9">JCM 16603</strain>
    </source>
</reference>
<keyword evidence="4 6" id="KW-1133">Transmembrane helix</keyword>
<feature type="transmembrane region" description="Helical" evidence="6">
    <location>
        <begin position="34"/>
        <end position="52"/>
    </location>
</feature>
<feature type="domain" description="Major facilitator superfamily (MFS) profile" evidence="7">
    <location>
        <begin position="4"/>
        <end position="421"/>
    </location>
</feature>
<dbReference type="Proteomes" id="UP001501310">
    <property type="component" value="Unassembled WGS sequence"/>
</dbReference>
<feature type="transmembrane region" description="Helical" evidence="6">
    <location>
        <begin position="325"/>
        <end position="347"/>
    </location>
</feature>
<evidence type="ECO:0000256" key="1">
    <source>
        <dbReference type="ARBA" id="ARBA00004141"/>
    </source>
</evidence>
<accession>A0ABP7RUS4</accession>
<keyword evidence="3 6" id="KW-0812">Transmembrane</keyword>
<dbReference type="PANTHER" id="PTHR23538">
    <property type="entry name" value="44.5 KD BACTERIOCHLOROPHYLL SYNTHASE SUBUNIT"/>
    <property type="match status" value="1"/>
</dbReference>
<feature type="transmembrane region" description="Helical" evidence="6">
    <location>
        <begin position="139"/>
        <end position="159"/>
    </location>
</feature>
<comment type="subcellular location">
    <subcellularLocation>
        <location evidence="1">Membrane</location>
        <topology evidence="1">Multi-pass membrane protein</topology>
    </subcellularLocation>
</comment>
<dbReference type="InterPro" id="IPR020846">
    <property type="entry name" value="MFS_dom"/>
</dbReference>
<dbReference type="PIRSF" id="PIRSF016565">
    <property type="entry name" value="PucC"/>
    <property type="match status" value="1"/>
</dbReference>
<sequence length="438" mass="44891">MKNWLTIFRLGLVQAAIGAMVMLSTSLLNRVMVVELKLAAAIPAGLVAWHYAVQLSRPVSGHASDRSGRRTPWILTGMGLLALGSLLAVNAVILLHGGSWAAFAALLLAFTLIGLGVGTAGTALLALLAASVPAERRAAAAATTWIMMVAGIAIAAGVAGKLLTPFSLDRLGLVAGSIVLVAFSLSLIGVAGLERGTQPTNGERARTPFLAALREVRRDREAVRFTLFVFLSMLAYSMQDLILEPFAGLVFGASPGESTSLSGIQHGGILVGMLLSGCLAGPWLRRGGPPLIWWTIAGCAGSAAALAGLALAARAGPPWPLTANIFLLGLMNGVFAASAIAAMMELAGRDGSDKAGVRMGVWGAAQAIAFGTGGLTGALATDAARALLGADGPAFALTFGAEALLFLLAAHFALRLPDRKAHPGPMGDYRWSASTSLS</sequence>
<feature type="transmembrane region" description="Helical" evidence="6">
    <location>
        <begin position="222"/>
        <end position="243"/>
    </location>
</feature>
<dbReference type="CDD" id="cd06176">
    <property type="entry name" value="MFS_BCD_PucC-like"/>
    <property type="match status" value="1"/>
</dbReference>
<dbReference type="SUPFAM" id="SSF103473">
    <property type="entry name" value="MFS general substrate transporter"/>
    <property type="match status" value="1"/>
</dbReference>
<dbReference type="EMBL" id="BAAAZD010000001">
    <property type="protein sequence ID" value="GAA4002469.1"/>
    <property type="molecule type" value="Genomic_DNA"/>
</dbReference>
<feature type="transmembrane region" description="Helical" evidence="6">
    <location>
        <begin position="100"/>
        <end position="127"/>
    </location>
</feature>
<feature type="transmembrane region" description="Helical" evidence="6">
    <location>
        <begin position="73"/>
        <end position="94"/>
    </location>
</feature>
<evidence type="ECO:0000256" key="2">
    <source>
        <dbReference type="ARBA" id="ARBA00008412"/>
    </source>
</evidence>
<evidence type="ECO:0000256" key="4">
    <source>
        <dbReference type="ARBA" id="ARBA00022989"/>
    </source>
</evidence>